<dbReference type="PANTHER" id="PTHR24104">
    <property type="entry name" value="E3 UBIQUITIN-PROTEIN LIGASE NHLRC1-RELATED"/>
    <property type="match status" value="1"/>
</dbReference>
<dbReference type="Gene3D" id="2.40.10.500">
    <property type="match status" value="3"/>
</dbReference>
<evidence type="ECO:0000313" key="2">
    <source>
        <dbReference type="Proteomes" id="UP000245206"/>
    </source>
</evidence>
<dbReference type="EMBL" id="BFAZ01000009">
    <property type="protein sequence ID" value="GBF43731.1"/>
    <property type="molecule type" value="Genomic_DNA"/>
</dbReference>
<dbReference type="CDD" id="cd05819">
    <property type="entry name" value="NHL"/>
    <property type="match status" value="1"/>
</dbReference>
<dbReference type="SUPFAM" id="SSF101898">
    <property type="entry name" value="NHL repeat"/>
    <property type="match status" value="1"/>
</dbReference>
<proteinExistence type="predicted"/>
<dbReference type="AlphaFoldDB" id="A0A2P2DGH0"/>
<evidence type="ECO:0000313" key="1">
    <source>
        <dbReference type="EMBL" id="GBF43731.1"/>
    </source>
</evidence>
<dbReference type="Proteomes" id="UP000245206">
    <property type="component" value="Unassembled WGS sequence"/>
</dbReference>
<name>A0A2P2DGH0_9LEPT</name>
<comment type="caution">
    <text evidence="1">The sequence shown here is derived from an EMBL/GenBank/DDBJ whole genome shotgun (WGS) entry which is preliminary data.</text>
</comment>
<organism evidence="1 2">
    <name type="scientific">Leptospira ellinghausenii</name>
    <dbReference type="NCBI Taxonomy" id="1917822"/>
    <lineage>
        <taxon>Bacteria</taxon>
        <taxon>Pseudomonadati</taxon>
        <taxon>Spirochaetota</taxon>
        <taxon>Spirochaetia</taxon>
        <taxon>Leptospirales</taxon>
        <taxon>Leptospiraceae</taxon>
        <taxon>Leptospira</taxon>
    </lineage>
</organism>
<reference evidence="2" key="1">
    <citation type="journal article" date="2019" name="Microbiol. Immunol.">
        <title>Molecular and phenotypic characterization of Leptospira johnsonii sp. nov., Leptospira ellinghausenii sp. nov. and Leptospira ryugenii sp. nov. isolated from soil and water in Japan.</title>
        <authorList>
            <person name="Masuzawa T."/>
            <person name="Saito M."/>
            <person name="Nakao R."/>
            <person name="Nikaido Y."/>
            <person name="Matsumoto M."/>
            <person name="Ogawa M."/>
            <person name="Yokoyama M."/>
            <person name="Hidaka Y."/>
            <person name="Tomita J."/>
            <person name="Sakakibara K."/>
            <person name="Suzuki K."/>
            <person name="Yasuda S."/>
            <person name="Sato H."/>
            <person name="Yamaguchi M."/>
            <person name="Yoshida S.I."/>
            <person name="Koizumi N."/>
            <person name="Kawamura Y."/>
        </authorList>
    </citation>
    <scope>NUCLEOTIDE SEQUENCE [LARGE SCALE GENOMIC DNA]</scope>
    <source>
        <strain evidence="2">E18</strain>
    </source>
</reference>
<dbReference type="InterPro" id="IPR050952">
    <property type="entry name" value="TRIM-NHL_E3_ligases"/>
</dbReference>
<sequence length="500" mass="53579">MFRLILLATFIFFSQNCKEATLENPCDSKSKDFISQLFISASFEGKFCQFQIVNTGNLYRYTDFTFYQSIPISIVPRLGAQTDITTIPKELPQGLTLDPMTGTIVGIPTTLLERTIYTIYRKGVVQGQISIQIRALIATKVFGQLGNLNCGLPYLTANDCSSGGPVTSENLSAPNTVITDNLGGVYISSGNRVLFYPPGQTSASRVYGQHGLFTCDLANSNTNLSCTPLGSIAASTLNSPRGLVLDEANNLFIADTNVNRRILIYANQNTVPFRAIGVPDFVTPGGGVTSNSNLYTPIGIHLDSRGGVFVSDAGNSRVLYFPKDSNVATEVYGQPDFVSNGATTSSGGLNSNQGVVSDFEGGVYIADTSNNRVVYYPRGSNVATRVYGQPNFTSGVASTSNNGLNNPVAVALDQSENLFVADLNAHRVLVYPKTTLSSGMIASAVVGQFGNLNCGADNNNGACGVGSPTAQNLYRPSHVHFDKEGRMYISDYSNNRVLVY</sequence>
<keyword evidence="2" id="KW-1185">Reference proteome</keyword>
<accession>A0A2P2DGH0</accession>
<protein>
    <submittedName>
        <fullName evidence="1">NHL repeat protein</fullName>
    </submittedName>
</protein>
<gene>
    <name evidence="1" type="ORF">LPTSP2_30340</name>
</gene>